<proteinExistence type="predicted"/>
<gene>
    <name evidence="8" type="ORF">EV420DRAFT_1721393</name>
</gene>
<dbReference type="GO" id="GO:0005524">
    <property type="term" value="F:ATP binding"/>
    <property type="evidence" value="ECO:0007669"/>
    <property type="project" value="UniProtKB-UniRule"/>
</dbReference>
<feature type="compositionally biased region" description="Acidic residues" evidence="6">
    <location>
        <begin position="1857"/>
        <end position="1872"/>
    </location>
</feature>
<evidence type="ECO:0000313" key="9">
    <source>
        <dbReference type="Proteomes" id="UP001175211"/>
    </source>
</evidence>
<sequence length="2094" mass="239375">MPRKRIYRSDLFSSEQFASRDVLDSALEELKSLLTKDNFKHVFQELIDNEASRIILLILSCSYIFTALSETTPLISWLLESFPSEAATYDGTVHYRAISCLSTELLSSSFVEDRELCTRYHELAQITPEVLKYLVSVLRPIDTGSERHNKRGKAKQSQRRPQQVKREDGATTLAERYFDILNVDMRKTSSDASVLVDRVLQSQKNILQFYLELLGRPEISAFFKERIVTSASSTEEENTPKALYFDTAEGFGEWMIIISTNADKFLRNAHKKDLVAFNATVKKIKELSCGHFTDNNQRRLSGSATEVPVFEAKISRNLKLIYQIDIIPGDDQRELQAIKIFDIFNHAQIDNHLWSSISSQLRKKGKEYRKRCAVRKHADQSSKDTFTPAIFPPLPEVLLSEIKGLPDLRPDETAQIHSRLVVEKYITFSQPFLNTVLADVDATFPHMVSCATVFILSFTQEKRIIEHPRSCYVIGRSGTGKTTTMLFKMLLIERTFQLMESGLPRPRQVFVTKSRMLAKKVQEYFAKLSSSLAMASQSSADLTKLPRAPQYQDDLGLIDADDVVDWRTDLPAKYSELEERHFPLFITFDGLCDMLEADMSMQTLIDTRRTGIKRQMGVITFESFCESYWSHFPEPLIKGLDPALVFSEIIGVIEGSAETLSEKRHHLSKDAYLDLSKRRQSTFADQRCEVYRLFELYIRKKKSQGDYDTGDRTHGILKHFAEKGIPGKGLDNLYVDEVQDNMLIDTMILRALCSNADGLFWAGDTAQTISIGSSFRFNALKAFQWNVEDQYRKKRRLEAPHPPEMFQLAVNYRSHAGIVDCAHSVIDLVMMFWADSIDRLSPEMGIVDGVKPVFFNNEDHAQLEQFIFGDVGNHIEFGAQQCIIVRNETARERLRQKVGEIGLVLTVYESKGLEFNDVLLYNFFADSPVNLAQWRVVLNAVEESQQDPRNPPPQFDPVRHASICNELKSLYVAITRARENIWIADGSEMGEPMRIFWTKKDLINNYTQGSDAPRLASSSTADEWAAEGRELFNAKHFSQAKHCYDRAKLPALASIANAYDLRAKARKVIGTSRQKVLERRSCFTEAAVSFEKCASEARSKDSMTYLRISGECFEQADQKDRAAEKFIQVQEYTHAAELYRDIGKFDEAVEIVKAHEDEMSLKVVENVIKLARLAYFSDRQMSKAHELFESVEKELEYLEERDLDIALADLLEKEGRLSEAAELHYSEGRKEEAIKLFLAQTENKDALRRAQECILEELWRKISFGVDPNVIRSDAAVSRLLDFSSQCIVKQTAELSMFTAIIRGQISQLRELDQYFSRVLRIQDMALVDAVEELNLFYTYVGLLSAAAFRTDPCRDVTTAALFGFRRIAENEFLVPQNTWLYSEILKLQPRNLPRDSDSNLRLSVLELRGQFRYILRSHLQQRVAAENDECARSKAFAPCLVFAISGFCSRPECPEAHAPPSVMNIDYYNMRVRLHLQQILILQSLRENAHADVEYRGTKFWINRLYEALYPPHHMFGSISHLALSTIPEAPKALNVVKDWVRTLVYGREYHPWTNFLTDVMRTAALALAIDRSQADYLRNAAYFRIYPPFMYIRQGDRLILHDLLDSMSGHQTWSLSAGFRFFEHVVKQRLPVNIGVLCDFLDFLCSSVILCGERLGMTLPHNVTVPRSWLLRFVEYDFPYFNKGIQTNFYHVLLAPIWDLLQQLRVGRDSAEHLLYGISRNVSNVPYQVRHVFIARIFKAIGLLGYNIHNDFLRNDIRELVLSLHQEGSSLYERYTSAASDSWDQLANTIRCSLQDDTMDEMIQLFHRSRVPAKVRPSPGVRQLVYNDFTDIRAQLSLSASTSSQTTSPHIEVSEREEPDDKAEEVEDTREVEIPEQATDDDAVAADAIPAQDVTTPEPTEREIAAASLIQRIYKKVLRHRRGIAKRGMAGLHAQIYASCTKEVSRLGDNPGLYLRLFLGPLPHILVCLETVRVDTLSRKTKTKNKLNNDCDKCNPDDIATLDDSLKQTTKANKAAIKLQRQLNPSSDFHERRDIKQLRKLVQEAKDLVSSLPFDTSDLSDDLHLAIKGIVTERSSAGTRKKPTLNNDDLYY</sequence>
<dbReference type="GO" id="GO:0016787">
    <property type="term" value="F:hydrolase activity"/>
    <property type="evidence" value="ECO:0007669"/>
    <property type="project" value="UniProtKB-UniRule"/>
</dbReference>
<keyword evidence="9" id="KW-1185">Reference proteome</keyword>
<evidence type="ECO:0000256" key="4">
    <source>
        <dbReference type="ARBA" id="ARBA00022840"/>
    </source>
</evidence>
<keyword evidence="2 5" id="KW-0378">Hydrolase</keyword>
<evidence type="ECO:0000256" key="2">
    <source>
        <dbReference type="ARBA" id="ARBA00022801"/>
    </source>
</evidence>
<evidence type="ECO:0000256" key="1">
    <source>
        <dbReference type="ARBA" id="ARBA00022741"/>
    </source>
</evidence>
<dbReference type="PANTHER" id="PTHR21529">
    <property type="entry name" value="MAMMARY TURMOR VIRUS RECEPTOR HOMOLOG 1, 2 MTVR1, 2"/>
    <property type="match status" value="1"/>
</dbReference>
<keyword evidence="4 5" id="KW-0067">ATP-binding</keyword>
<dbReference type="PROSITE" id="PS51198">
    <property type="entry name" value="UVRD_HELICASE_ATP_BIND"/>
    <property type="match status" value="1"/>
</dbReference>
<dbReference type="PANTHER" id="PTHR21529:SF4">
    <property type="entry name" value="TPR AND ANKYRIN REPEAT-CONTAINING PROTEIN 1"/>
    <property type="match status" value="1"/>
</dbReference>
<evidence type="ECO:0000256" key="3">
    <source>
        <dbReference type="ARBA" id="ARBA00022806"/>
    </source>
</evidence>
<reference evidence="8" key="1">
    <citation type="submission" date="2023-06" db="EMBL/GenBank/DDBJ databases">
        <authorList>
            <consortium name="Lawrence Berkeley National Laboratory"/>
            <person name="Ahrendt S."/>
            <person name="Sahu N."/>
            <person name="Indic B."/>
            <person name="Wong-Bajracharya J."/>
            <person name="Merenyi Z."/>
            <person name="Ke H.-M."/>
            <person name="Monk M."/>
            <person name="Kocsube S."/>
            <person name="Drula E."/>
            <person name="Lipzen A."/>
            <person name="Balint B."/>
            <person name="Henrissat B."/>
            <person name="Andreopoulos B."/>
            <person name="Martin F.M."/>
            <person name="Harder C.B."/>
            <person name="Rigling D."/>
            <person name="Ford K.L."/>
            <person name="Foster G.D."/>
            <person name="Pangilinan J."/>
            <person name="Papanicolaou A."/>
            <person name="Barry K."/>
            <person name="LaButti K."/>
            <person name="Viragh M."/>
            <person name="Koriabine M."/>
            <person name="Yan M."/>
            <person name="Riley R."/>
            <person name="Champramary S."/>
            <person name="Plett K.L."/>
            <person name="Tsai I.J."/>
            <person name="Slot J."/>
            <person name="Sipos G."/>
            <person name="Plett J."/>
            <person name="Nagy L.G."/>
            <person name="Grigoriev I.V."/>
        </authorList>
    </citation>
    <scope>NUCLEOTIDE SEQUENCE</scope>
    <source>
        <strain evidence="8">CCBAS 213</strain>
    </source>
</reference>
<dbReference type="InterPro" id="IPR027417">
    <property type="entry name" value="P-loop_NTPase"/>
</dbReference>
<dbReference type="InterPro" id="IPR039904">
    <property type="entry name" value="TRANK1"/>
</dbReference>
<dbReference type="Gene3D" id="3.40.50.300">
    <property type="entry name" value="P-loop containing nucleotide triphosphate hydrolases"/>
    <property type="match status" value="2"/>
</dbReference>
<dbReference type="RefSeq" id="XP_060325237.1">
    <property type="nucleotide sequence ID" value="XM_060479761.1"/>
</dbReference>
<feature type="compositionally biased region" description="Low complexity" evidence="6">
    <location>
        <begin position="1840"/>
        <end position="1850"/>
    </location>
</feature>
<feature type="compositionally biased region" description="Basic residues" evidence="6">
    <location>
        <begin position="148"/>
        <end position="158"/>
    </location>
</feature>
<evidence type="ECO:0000313" key="8">
    <source>
        <dbReference type="EMBL" id="KAK0444890.1"/>
    </source>
</evidence>
<dbReference type="SUPFAM" id="SSF52540">
    <property type="entry name" value="P-loop containing nucleoside triphosphate hydrolases"/>
    <property type="match status" value="1"/>
</dbReference>
<evidence type="ECO:0000256" key="6">
    <source>
        <dbReference type="SAM" id="MobiDB-lite"/>
    </source>
</evidence>
<feature type="domain" description="UvrD-like helicase ATP-binding" evidence="7">
    <location>
        <begin position="454"/>
        <end position="815"/>
    </location>
</feature>
<protein>
    <recommendedName>
        <fullName evidence="7">UvrD-like helicase ATP-binding domain-containing protein</fullName>
    </recommendedName>
</protein>
<accession>A0AA39MT65</accession>
<evidence type="ECO:0000259" key="7">
    <source>
        <dbReference type="PROSITE" id="PS51198"/>
    </source>
</evidence>
<dbReference type="Proteomes" id="UP001175211">
    <property type="component" value="Unassembled WGS sequence"/>
</dbReference>
<feature type="region of interest" description="Disordered" evidence="6">
    <location>
        <begin position="144"/>
        <end position="167"/>
    </location>
</feature>
<evidence type="ECO:0000256" key="5">
    <source>
        <dbReference type="PROSITE-ProRule" id="PRU00560"/>
    </source>
</evidence>
<organism evidence="8 9">
    <name type="scientific">Armillaria tabescens</name>
    <name type="common">Ringless honey mushroom</name>
    <name type="synonym">Agaricus tabescens</name>
    <dbReference type="NCBI Taxonomy" id="1929756"/>
    <lineage>
        <taxon>Eukaryota</taxon>
        <taxon>Fungi</taxon>
        <taxon>Dikarya</taxon>
        <taxon>Basidiomycota</taxon>
        <taxon>Agaricomycotina</taxon>
        <taxon>Agaricomycetes</taxon>
        <taxon>Agaricomycetidae</taxon>
        <taxon>Agaricales</taxon>
        <taxon>Marasmiineae</taxon>
        <taxon>Physalacriaceae</taxon>
        <taxon>Desarmillaria</taxon>
    </lineage>
</organism>
<keyword evidence="1 5" id="KW-0547">Nucleotide-binding</keyword>
<keyword evidence="3 5" id="KW-0347">Helicase</keyword>
<feature type="region of interest" description="Disordered" evidence="6">
    <location>
        <begin position="1840"/>
        <end position="1879"/>
    </location>
</feature>
<dbReference type="GO" id="GO:0004386">
    <property type="term" value="F:helicase activity"/>
    <property type="evidence" value="ECO:0007669"/>
    <property type="project" value="UniProtKB-UniRule"/>
</dbReference>
<name>A0AA39MT65_ARMTA</name>
<dbReference type="GeneID" id="85363309"/>
<comment type="caution">
    <text evidence="8">The sequence shown here is derived from an EMBL/GenBank/DDBJ whole genome shotgun (WGS) entry which is preliminary data.</text>
</comment>
<dbReference type="EMBL" id="JAUEPS010000052">
    <property type="protein sequence ID" value="KAK0444890.1"/>
    <property type="molecule type" value="Genomic_DNA"/>
</dbReference>
<dbReference type="InterPro" id="IPR014016">
    <property type="entry name" value="UvrD-like_ATP-bd"/>
</dbReference>
<feature type="binding site" evidence="5">
    <location>
        <begin position="475"/>
        <end position="482"/>
    </location>
    <ligand>
        <name>ATP</name>
        <dbReference type="ChEBI" id="CHEBI:30616"/>
    </ligand>
</feature>